<gene>
    <name evidence="2" type="ORF">M2152_002053</name>
</gene>
<dbReference type="Pfam" id="PF13692">
    <property type="entry name" value="Glyco_trans_1_4"/>
    <property type="match status" value="1"/>
</dbReference>
<organism evidence="2 3">
    <name type="scientific">Antiquaquibacter oligotrophicus</name>
    <dbReference type="NCBI Taxonomy" id="2880260"/>
    <lineage>
        <taxon>Bacteria</taxon>
        <taxon>Bacillati</taxon>
        <taxon>Actinomycetota</taxon>
        <taxon>Actinomycetes</taxon>
        <taxon>Micrococcales</taxon>
        <taxon>Microbacteriaceae</taxon>
        <taxon>Antiquaquibacter</taxon>
    </lineage>
</organism>
<proteinExistence type="predicted"/>
<dbReference type="Proteomes" id="UP001160142">
    <property type="component" value="Unassembled WGS sequence"/>
</dbReference>
<dbReference type="InterPro" id="IPR050194">
    <property type="entry name" value="Glycosyltransferase_grp1"/>
</dbReference>
<dbReference type="EMBL" id="JARXVQ010000001">
    <property type="protein sequence ID" value="MDH6181871.1"/>
    <property type="molecule type" value="Genomic_DNA"/>
</dbReference>
<evidence type="ECO:0000313" key="3">
    <source>
        <dbReference type="Proteomes" id="UP001160142"/>
    </source>
</evidence>
<dbReference type="PANTHER" id="PTHR45947">
    <property type="entry name" value="SULFOQUINOVOSYL TRANSFERASE SQD2"/>
    <property type="match status" value="1"/>
</dbReference>
<sequence length="395" mass="42799">MSRLDSKGFIKMQGKAMAERNRMGSNVIGIVQPFVPNYRVGLFDAIDEQLAEHGYKLEVWHASPRGRVAARGNSAEGRWSVPVAQHRASFGRRNVTFRNIMGRARRSAAVVAGLASTNLETYLLALDPQVRLMLWGHGKNYTAGNNAIDGSIEAWLCKRSHHLFSYTESGKEHLVLRGNDPEKVTVVVNTTDTTRLVAAKALVSTTESKSIRERFGLGGRFVGLFVGAFDGPKELPFLFEAADKVFSENRDFVLLLAGAGPDSDLVEKMASARPYVRLVGRLDTEDLARISTVVDAVLMPGRIGLVAVDALALGIPVITTNYPYHAPEADYLSAGEDSLWTSFSVDSYAAGIDSLVKDRARLAALAAGALDRGREFSAEASAGRFVNGVLSGLTQ</sequence>
<dbReference type="PANTHER" id="PTHR45947:SF3">
    <property type="entry name" value="SULFOQUINOVOSYL TRANSFERASE SQD2"/>
    <property type="match status" value="1"/>
</dbReference>
<keyword evidence="3" id="KW-1185">Reference proteome</keyword>
<dbReference type="Gene3D" id="3.40.50.2000">
    <property type="entry name" value="Glycogen Phosphorylase B"/>
    <property type="match status" value="2"/>
</dbReference>
<name>A0ABT6KPZ0_9MICO</name>
<evidence type="ECO:0000256" key="1">
    <source>
        <dbReference type="ARBA" id="ARBA00021292"/>
    </source>
</evidence>
<evidence type="ECO:0000313" key="2">
    <source>
        <dbReference type="EMBL" id="MDH6181871.1"/>
    </source>
</evidence>
<comment type="caution">
    <text evidence="2">The sequence shown here is derived from an EMBL/GenBank/DDBJ whole genome shotgun (WGS) entry which is preliminary data.</text>
</comment>
<dbReference type="SUPFAM" id="SSF53756">
    <property type="entry name" value="UDP-Glycosyltransferase/glycogen phosphorylase"/>
    <property type="match status" value="1"/>
</dbReference>
<protein>
    <recommendedName>
        <fullName evidence="1">D-inositol 3-phosphate glycosyltransferase</fullName>
    </recommendedName>
</protein>
<accession>A0ABT6KPZ0</accession>
<reference evidence="2 3" key="1">
    <citation type="submission" date="2023-04" db="EMBL/GenBank/DDBJ databases">
        <title>Genome Encyclopedia of Bacteria and Archaea VI: Functional Genomics of Type Strains.</title>
        <authorList>
            <person name="Whitman W."/>
        </authorList>
    </citation>
    <scope>NUCLEOTIDE SEQUENCE [LARGE SCALE GENOMIC DNA]</scope>
    <source>
        <strain evidence="2 3">SG_E_30_P1</strain>
    </source>
</reference>